<dbReference type="EMBL" id="QXTE01000533">
    <property type="protein sequence ID" value="TFJ97107.1"/>
    <property type="molecule type" value="Genomic_DNA"/>
</dbReference>
<keyword evidence="4" id="KW-1185">Reference proteome</keyword>
<evidence type="ECO:0000259" key="2">
    <source>
        <dbReference type="SMART" id="SM01332"/>
    </source>
</evidence>
<dbReference type="OrthoDB" id="5590282at2759"/>
<organism evidence="3 4">
    <name type="scientific">Platysternon megacephalum</name>
    <name type="common">big-headed turtle</name>
    <dbReference type="NCBI Taxonomy" id="55544"/>
    <lineage>
        <taxon>Eukaryota</taxon>
        <taxon>Metazoa</taxon>
        <taxon>Chordata</taxon>
        <taxon>Craniata</taxon>
        <taxon>Vertebrata</taxon>
        <taxon>Euteleostomi</taxon>
        <taxon>Archelosauria</taxon>
        <taxon>Testudinata</taxon>
        <taxon>Testudines</taxon>
        <taxon>Cryptodira</taxon>
        <taxon>Durocryptodira</taxon>
        <taxon>Testudinoidea</taxon>
        <taxon>Platysternidae</taxon>
        <taxon>Platysternon</taxon>
    </lineage>
</organism>
<dbReference type="InterPro" id="IPR039361">
    <property type="entry name" value="Cyclin"/>
</dbReference>
<feature type="region of interest" description="Disordered" evidence="1">
    <location>
        <begin position="1"/>
        <end position="65"/>
    </location>
</feature>
<reference evidence="3 4" key="2">
    <citation type="submission" date="2019-04" db="EMBL/GenBank/DDBJ databases">
        <title>The genome sequence of big-headed turtle.</title>
        <authorList>
            <person name="Gong S."/>
        </authorList>
    </citation>
    <scope>NUCLEOTIDE SEQUENCE [LARGE SCALE GENOMIC DNA]</scope>
    <source>
        <strain evidence="3">DO16091913</strain>
        <tissue evidence="3">Muscle</tissue>
    </source>
</reference>
<dbReference type="Pfam" id="PF02984">
    <property type="entry name" value="Cyclin_C"/>
    <property type="match status" value="1"/>
</dbReference>
<accession>A0A4D9DLI6</accession>
<dbReference type="InterPro" id="IPR036915">
    <property type="entry name" value="Cyclin-like_sf"/>
</dbReference>
<evidence type="ECO:0000256" key="1">
    <source>
        <dbReference type="SAM" id="MobiDB-lite"/>
    </source>
</evidence>
<dbReference type="Proteomes" id="UP000297703">
    <property type="component" value="Unassembled WGS sequence"/>
</dbReference>
<dbReference type="AlphaFoldDB" id="A0A4D9DLI6"/>
<feature type="domain" description="Cyclin C-terminal" evidence="2">
    <location>
        <begin position="217"/>
        <end position="334"/>
    </location>
</feature>
<dbReference type="Gene3D" id="1.10.472.10">
    <property type="entry name" value="Cyclin-like"/>
    <property type="match status" value="2"/>
</dbReference>
<protein>
    <submittedName>
        <fullName evidence="3">Transgelin-2</fullName>
    </submittedName>
</protein>
<dbReference type="SMART" id="SM01332">
    <property type="entry name" value="Cyclin_C"/>
    <property type="match status" value="1"/>
</dbReference>
<dbReference type="SUPFAM" id="SSF47954">
    <property type="entry name" value="Cyclin-like"/>
    <property type="match status" value="2"/>
</dbReference>
<comment type="caution">
    <text evidence="3">The sequence shown here is derived from an EMBL/GenBank/DDBJ whole genome shotgun (WGS) entry which is preliminary data.</text>
</comment>
<name>A0A4D9DLI6_9SAUR</name>
<evidence type="ECO:0000313" key="4">
    <source>
        <dbReference type="Proteomes" id="UP000297703"/>
    </source>
</evidence>
<dbReference type="PANTHER" id="PTHR10177">
    <property type="entry name" value="CYCLINS"/>
    <property type="match status" value="1"/>
</dbReference>
<dbReference type="STRING" id="55544.A0A4D9DLI6"/>
<gene>
    <name evidence="3" type="ORF">DR999_PMT21064</name>
</gene>
<dbReference type="InterPro" id="IPR004367">
    <property type="entry name" value="Cyclin_C-dom"/>
</dbReference>
<reference evidence="3 4" key="1">
    <citation type="submission" date="2019-04" db="EMBL/GenBank/DDBJ databases">
        <title>Draft genome of the big-headed turtle Platysternon megacephalum.</title>
        <authorList>
            <person name="Gong S."/>
        </authorList>
    </citation>
    <scope>NUCLEOTIDE SEQUENCE [LARGE SCALE GENOMIC DNA]</scope>
    <source>
        <strain evidence="3">DO16091913</strain>
        <tissue evidence="3">Muscle</tissue>
    </source>
</reference>
<evidence type="ECO:0000313" key="3">
    <source>
        <dbReference type="EMBL" id="TFJ97107.1"/>
    </source>
</evidence>
<proteinExistence type="predicted"/>
<sequence>MNRLSPWERTPPHPPPFSRLGGQLQAEEKREPLKSKNKGPGGDKGVRKKKPQGSRVQEAAPEKAAAVCPRVPATPVLQRGGPPGGGQALLCVPEALAEELTQALRKQSSYVFRSWEVPRALTAEMRALIVDWLVQVHDNPPPPVALVTVALVTRSPQEYLGLADDTLYLAVYLMNAYLKVARPAELCFMAEDSFSRRELLRMERKVLSRLDFQLHYTNPLHLLRLLGALGRCAPEVQHLATYFMELCLMEADCAAFEPAQLAVAALGLAQRVQREEGAGPGGSTQLCLYSEEALGAVHRPMARAALRAGGSTLQAVFLKYSRPQKLGASTSPAIAGSDYLARCWSPAP</sequence>